<comment type="subunit">
    <text evidence="10">Homotetramer.</text>
</comment>
<dbReference type="Pfam" id="PF13765">
    <property type="entry name" value="PRY"/>
    <property type="match status" value="1"/>
</dbReference>
<dbReference type="GeneTree" id="ENSGT01040000240385"/>
<dbReference type="SMART" id="SM00184">
    <property type="entry name" value="RING"/>
    <property type="match status" value="1"/>
</dbReference>
<evidence type="ECO:0000256" key="8">
    <source>
        <dbReference type="ARBA" id="ARBA00048616"/>
    </source>
</evidence>
<gene>
    <name evidence="10" type="primary">GMPR</name>
</gene>
<protein>
    <recommendedName>
        <fullName evidence="10">GMP reductase</fullName>
        <shortName evidence="10">GMPR</shortName>
        <ecNumber evidence="10">1.7.1.7</ecNumber>
    </recommendedName>
    <alternativeName>
        <fullName evidence="10">Guanosine 5'-monophosphate oxidoreductase</fullName>
        <shortName evidence="10">Guanosine monophosphate reductase</shortName>
    </alternativeName>
</protein>
<feature type="binding site" evidence="10">
    <location>
        <begin position="219"/>
        <end position="221"/>
    </location>
    <ligand>
        <name>GMP</name>
        <dbReference type="ChEBI" id="CHEBI:58115"/>
    </ligand>
</feature>
<comment type="similarity">
    <text evidence="10">Belongs to the IMPDH/GMPR family. GuaC type 1 subfamily.</text>
</comment>
<dbReference type="SUPFAM" id="SSF57850">
    <property type="entry name" value="RING/U-box"/>
    <property type="match status" value="1"/>
</dbReference>
<feature type="binding site" evidence="10">
    <location>
        <begin position="268"/>
        <end position="270"/>
    </location>
    <ligand>
        <name>GMP</name>
        <dbReference type="ChEBI" id="CHEBI:58115"/>
    </ligand>
</feature>
<keyword evidence="13" id="KW-0175">Coiled coil</keyword>
<dbReference type="InterPro" id="IPR015875">
    <property type="entry name" value="IMP_DH/GMP_Rdtase_CS"/>
</dbReference>
<dbReference type="InterPro" id="IPR013320">
    <property type="entry name" value="ConA-like_dom_sf"/>
</dbReference>
<dbReference type="Pfam" id="PF00643">
    <property type="entry name" value="zf-B_box"/>
    <property type="match status" value="1"/>
</dbReference>
<dbReference type="InterPro" id="IPR043136">
    <property type="entry name" value="B30.2/SPRY_sf"/>
</dbReference>
<dbReference type="GO" id="GO:1902560">
    <property type="term" value="C:GMP reductase complex"/>
    <property type="evidence" value="ECO:0007669"/>
    <property type="project" value="InterPro"/>
</dbReference>
<dbReference type="CDD" id="cd19769">
    <property type="entry name" value="Bbox2_TRIM16-like"/>
    <property type="match status" value="1"/>
</dbReference>
<feature type="domain" description="B30.2/SPRY" evidence="16">
    <location>
        <begin position="676"/>
        <end position="871"/>
    </location>
</feature>
<dbReference type="Pfam" id="PF25600">
    <property type="entry name" value="TRIM_CC"/>
    <property type="match status" value="1"/>
</dbReference>
<organism evidence="17 18">
    <name type="scientific">Cyprinus carpio carpio</name>
    <dbReference type="NCBI Taxonomy" id="630221"/>
    <lineage>
        <taxon>Eukaryota</taxon>
        <taxon>Metazoa</taxon>
        <taxon>Chordata</taxon>
        <taxon>Craniata</taxon>
        <taxon>Vertebrata</taxon>
        <taxon>Euteleostomi</taxon>
        <taxon>Actinopterygii</taxon>
        <taxon>Neopterygii</taxon>
        <taxon>Teleostei</taxon>
        <taxon>Ostariophysi</taxon>
        <taxon>Cypriniformes</taxon>
        <taxon>Cyprinidae</taxon>
        <taxon>Cyprininae</taxon>
        <taxon>Cyprinus</taxon>
    </lineage>
</organism>
<dbReference type="PANTHER" id="PTHR43170:SF4">
    <property type="entry name" value="GMP REDUCTASE 2"/>
    <property type="match status" value="1"/>
</dbReference>
<dbReference type="CDD" id="cd00381">
    <property type="entry name" value="IMPDH"/>
    <property type="match status" value="1"/>
</dbReference>
<dbReference type="InterPro" id="IPR003879">
    <property type="entry name" value="Butyrophylin_SPRY"/>
</dbReference>
<dbReference type="Ensembl" id="ENSCCRT00000135765.1">
    <property type="protein sequence ID" value="ENSCCRP00000109782.1"/>
    <property type="gene ID" value="ENSCCRG00000071241.1"/>
</dbReference>
<proteinExistence type="inferred from homology"/>
<evidence type="ECO:0000256" key="4">
    <source>
        <dbReference type="ARBA" id="ARBA00022833"/>
    </source>
</evidence>
<feature type="binding site" evidence="10">
    <location>
        <position position="181"/>
    </location>
    <ligand>
        <name>K(+)</name>
        <dbReference type="ChEBI" id="CHEBI:29103"/>
    </ligand>
</feature>
<dbReference type="Gene3D" id="4.10.830.40">
    <property type="match status" value="1"/>
</dbReference>
<dbReference type="Proteomes" id="UP001108240">
    <property type="component" value="Unplaced"/>
</dbReference>
<dbReference type="InterPro" id="IPR003877">
    <property type="entry name" value="SPRY_dom"/>
</dbReference>
<evidence type="ECO:0000313" key="18">
    <source>
        <dbReference type="Proteomes" id="UP001108240"/>
    </source>
</evidence>
<dbReference type="EC" id="1.7.1.7" evidence="10"/>
<evidence type="ECO:0000256" key="10">
    <source>
        <dbReference type="HAMAP-Rule" id="MF_03195"/>
    </source>
</evidence>
<sequence>MPRIENDIKLDFKDVLLRPKRSTLKSRIEVDLMRSFTFRNSKGSYRGIPIIAANMDTVGTFEMALVLHQFSLFTAIHKHYDVDDWKEFAAKHPECLQSLAVSTGTSDGDFEKLGAIVAAVPQIQYICVDVANGYSEHFVNFVKDVRQKFPTHTIMAGNVVTGEMVEELILAGADIIKVGIGPGSVCTTRKKTGVGYPQLSAVIECADAAHGLGGHIISDGGCTCPGDVSKAFGAGADFVMLGGMLAGHSESGGEIIEKNGKKYKLFYGMSSDTAMKKHSGGVAEYRASEGKTVEMPYKGPVEATVKDVLGGVRSSCTYVGAAKLKDCTKDTHKRPHVPTAMASSTGSQAEQCMCSICQDFFTDPVTIPCGHNFCMACISQHWDSSMKTQCPLCKKNFHLRPDLGINREFRELVEGLKRGESPVQPGAVPCDACTKIKRGALKSCLHCEGSFCKTHLEPHNTVAKLKKHKLINPVENLEDYICPMHEKPLVLFCRDDQRCVCLSCTIRDHKSHNTVPVEEESEERKSQFGRRQAEINLTIQSRMKKIEEIKHSVQLTKQSSEKEKADIVELFTNLIRSLERCRDELLEVMEQKQKAAETQAEEFIKELEQEISELKRRNTELEQLSHTEDHLHLLRIYPSLCSPLDTKIWTGISTDTHLREDALRRALTKHEEFLNGAVVKITETELKRIEKFTVNVTMDPETAHPKLFLSENDKQARYGETRQIVPDSPWRFDTCPSVLGKEGFSSGKLYFEVEVKGKTEWDLGVARESVNRKGIITLSPRNGLWTLWLRNGSEYKACDCLSVSLCLKVKPQKVGVYVDYEQGLVSFYDVESRSHIYSFTGQSFTEKLYPYFSPGFIYGDKNLAPLIISPVGKNKCIL</sequence>
<dbReference type="Gene3D" id="3.30.40.10">
    <property type="entry name" value="Zinc/RING finger domain, C3HC4 (zinc finger)"/>
    <property type="match status" value="1"/>
</dbReference>
<dbReference type="PROSITE" id="PS50089">
    <property type="entry name" value="ZF_RING_2"/>
    <property type="match status" value="1"/>
</dbReference>
<dbReference type="Pfam" id="PF00622">
    <property type="entry name" value="SPRY"/>
    <property type="match status" value="1"/>
</dbReference>
<feature type="binding site" evidence="10">
    <location>
        <position position="183"/>
    </location>
    <ligand>
        <name>K(+)</name>
        <dbReference type="ChEBI" id="CHEBI:29103"/>
    </ligand>
</feature>
<dbReference type="SUPFAM" id="SSF57845">
    <property type="entry name" value="B-box zinc-binding domain"/>
    <property type="match status" value="1"/>
</dbReference>
<keyword evidence="7 10" id="KW-0560">Oxidoreductase</keyword>
<dbReference type="PRINTS" id="PR01407">
    <property type="entry name" value="BUTYPHLNCDUF"/>
</dbReference>
<evidence type="ECO:0000256" key="7">
    <source>
        <dbReference type="ARBA" id="ARBA00023002"/>
    </source>
</evidence>
<keyword evidence="4" id="KW-0862">Zinc</keyword>
<dbReference type="NCBIfam" id="TIGR01305">
    <property type="entry name" value="GMP_reduct_1"/>
    <property type="match status" value="1"/>
</dbReference>
<dbReference type="SMART" id="SM00449">
    <property type="entry name" value="SPRY"/>
    <property type="match status" value="1"/>
</dbReference>
<feature type="binding site" description="in other chain" evidence="10">
    <location>
        <position position="269"/>
    </location>
    <ligand>
        <name>NADP(+)</name>
        <dbReference type="ChEBI" id="CHEBI:58349"/>
        <note>ligand shared between two neighboring subunits</note>
    </ligand>
</feature>
<keyword evidence="1 10" id="KW-0659">Purine metabolism</keyword>
<feature type="domain" description="RING-type" evidence="14">
    <location>
        <begin position="354"/>
        <end position="394"/>
    </location>
</feature>
<evidence type="ECO:0000259" key="16">
    <source>
        <dbReference type="PROSITE" id="PS50188"/>
    </source>
</evidence>
<feature type="binding site" evidence="10">
    <location>
        <position position="189"/>
    </location>
    <ligand>
        <name>K(+)</name>
        <dbReference type="ChEBI" id="CHEBI:29103"/>
    </ligand>
</feature>
<dbReference type="InterPro" id="IPR013083">
    <property type="entry name" value="Znf_RING/FYVE/PHD"/>
</dbReference>
<evidence type="ECO:0000256" key="9">
    <source>
        <dbReference type="ARBA" id="ARBA00058902"/>
    </source>
</evidence>
<keyword evidence="5 10" id="KW-0521">NADP</keyword>
<feature type="binding site" evidence="10">
    <location>
        <position position="186"/>
    </location>
    <ligand>
        <name>K(+)</name>
        <dbReference type="ChEBI" id="CHEBI:29103"/>
    </ligand>
</feature>
<comment type="function">
    <text evidence="9">Catalyzes the irreversible NADPH-dependent deamination of GMP to IMP. It functions in the conversion of nucleobase, nucleoside and nucleotide derivatives of G to A nucleotides, and in maintaining the intracellular balance of A and G nucleotides. Plays a role in modulating cellular differentiation.</text>
</comment>
<feature type="coiled-coil region" evidence="13">
    <location>
        <begin position="575"/>
        <end position="627"/>
    </location>
</feature>
<keyword evidence="2 10" id="KW-0479">Metal-binding</keyword>
<dbReference type="PROSITE" id="PS00487">
    <property type="entry name" value="IMP_DH_GMP_RED"/>
    <property type="match status" value="1"/>
</dbReference>
<dbReference type="InterPro" id="IPR058030">
    <property type="entry name" value="TRIM8/14/16/25/29/45/65_CC"/>
</dbReference>
<evidence type="ECO:0000256" key="3">
    <source>
        <dbReference type="ARBA" id="ARBA00022771"/>
    </source>
</evidence>
<feature type="binding site" evidence="10">
    <location>
        <begin position="286"/>
        <end position="290"/>
    </location>
    <ligand>
        <name>GMP</name>
        <dbReference type="ChEBI" id="CHEBI:58115"/>
    </ligand>
</feature>
<dbReference type="SUPFAM" id="SSF49899">
    <property type="entry name" value="Concanavalin A-like lectins/glucanases"/>
    <property type="match status" value="1"/>
</dbReference>
<dbReference type="CDD" id="cd13733">
    <property type="entry name" value="SPRY_PRY_C-I_1"/>
    <property type="match status" value="1"/>
</dbReference>
<dbReference type="InterPro" id="IPR001870">
    <property type="entry name" value="B30.2/SPRY"/>
</dbReference>
<dbReference type="PANTHER" id="PTHR43170">
    <property type="entry name" value="GMP REDUCTASE"/>
    <property type="match status" value="1"/>
</dbReference>
<evidence type="ECO:0000259" key="15">
    <source>
        <dbReference type="PROSITE" id="PS50119"/>
    </source>
</evidence>
<dbReference type="GO" id="GO:0006144">
    <property type="term" value="P:purine nucleobase metabolic process"/>
    <property type="evidence" value="ECO:0007669"/>
    <property type="project" value="UniProtKB-KW"/>
</dbReference>
<feature type="binding site" description="in other chain" evidence="10">
    <location>
        <begin position="180"/>
        <end position="181"/>
    </location>
    <ligand>
        <name>NADP(+)</name>
        <dbReference type="ChEBI" id="CHEBI:58349"/>
        <note>ligand shared between two neighboring subunits</note>
    </ligand>
</feature>
<dbReference type="InterPro" id="IPR005993">
    <property type="entry name" value="GMPR"/>
</dbReference>
<dbReference type="PROSITE" id="PS50188">
    <property type="entry name" value="B302_SPRY"/>
    <property type="match status" value="1"/>
</dbReference>
<feature type="binding site" description="in other chain" evidence="10">
    <location>
        <begin position="285"/>
        <end position="286"/>
    </location>
    <ligand>
        <name>NADP(+)</name>
        <dbReference type="ChEBI" id="CHEBI:58349"/>
        <note>ligand shared between two neighboring subunits</note>
    </ligand>
</feature>
<evidence type="ECO:0000259" key="14">
    <source>
        <dbReference type="PROSITE" id="PS50089"/>
    </source>
</evidence>
<dbReference type="SMART" id="SM01240">
    <property type="entry name" value="IMPDH"/>
    <property type="match status" value="1"/>
</dbReference>
<dbReference type="FunFam" id="2.60.120.920:FF:000004">
    <property type="entry name" value="Butyrophilin subfamily 1 member A1"/>
    <property type="match status" value="1"/>
</dbReference>
<evidence type="ECO:0000256" key="12">
    <source>
        <dbReference type="RuleBase" id="RU003929"/>
    </source>
</evidence>
<dbReference type="AlphaFoldDB" id="A0A9J7XPR8"/>
<comment type="catalytic activity">
    <reaction evidence="8 10 12">
        <text>IMP + NH4(+) + NADP(+) = GMP + NADPH + 2 H(+)</text>
        <dbReference type="Rhea" id="RHEA:17185"/>
        <dbReference type="ChEBI" id="CHEBI:15378"/>
        <dbReference type="ChEBI" id="CHEBI:28938"/>
        <dbReference type="ChEBI" id="CHEBI:57783"/>
        <dbReference type="ChEBI" id="CHEBI:58053"/>
        <dbReference type="ChEBI" id="CHEBI:58115"/>
        <dbReference type="ChEBI" id="CHEBI:58349"/>
        <dbReference type="EC" id="1.7.1.7"/>
    </reaction>
</comment>
<dbReference type="InterPro" id="IPR017907">
    <property type="entry name" value="Znf_RING_CS"/>
</dbReference>
<dbReference type="InterPro" id="IPR050139">
    <property type="entry name" value="GMP_reductase"/>
</dbReference>
<dbReference type="InterPro" id="IPR000315">
    <property type="entry name" value="Znf_B-box"/>
</dbReference>
<dbReference type="PROSITE" id="PS50119">
    <property type="entry name" value="ZF_BBOX"/>
    <property type="match status" value="1"/>
</dbReference>
<dbReference type="HAMAP" id="MF_00596">
    <property type="entry name" value="GMP_reduct_type1"/>
    <property type="match status" value="1"/>
</dbReference>
<comment type="caution">
    <text evidence="10">Lacks conserved residue(s) required for the propagation of feature annotation.</text>
</comment>
<feature type="domain" description="B box-type" evidence="15">
    <location>
        <begin position="477"/>
        <end position="517"/>
    </location>
</feature>
<keyword evidence="6 10" id="KW-0630">Potassium</keyword>
<dbReference type="PROSITE" id="PS00518">
    <property type="entry name" value="ZF_RING_1"/>
    <property type="match status" value="1"/>
</dbReference>
<evidence type="ECO:0000256" key="11">
    <source>
        <dbReference type="PROSITE-ProRule" id="PRU00024"/>
    </source>
</evidence>
<evidence type="ECO:0000256" key="5">
    <source>
        <dbReference type="ARBA" id="ARBA00022857"/>
    </source>
</evidence>
<reference evidence="17" key="2">
    <citation type="submission" date="2025-09" db="UniProtKB">
        <authorList>
            <consortium name="Ensembl"/>
        </authorList>
    </citation>
    <scope>IDENTIFICATION</scope>
</reference>
<evidence type="ECO:0000256" key="13">
    <source>
        <dbReference type="SAM" id="Coils"/>
    </source>
</evidence>
<feature type="active site" description="Proton donor/acceptor" evidence="10">
    <location>
        <position position="188"/>
    </location>
</feature>
<evidence type="ECO:0000256" key="6">
    <source>
        <dbReference type="ARBA" id="ARBA00022958"/>
    </source>
</evidence>
<evidence type="ECO:0000313" key="17">
    <source>
        <dbReference type="Ensembl" id="ENSCCRP00000109782.1"/>
    </source>
</evidence>
<evidence type="ECO:0000256" key="2">
    <source>
        <dbReference type="ARBA" id="ARBA00022723"/>
    </source>
</evidence>
<feature type="binding site" description="in other chain" evidence="10">
    <location>
        <begin position="129"/>
        <end position="131"/>
    </location>
    <ligand>
        <name>NADP(+)</name>
        <dbReference type="ChEBI" id="CHEBI:58349"/>
        <note>ligand shared between two neighboring subunits</note>
    </ligand>
</feature>
<dbReference type="SUPFAM" id="SSF51412">
    <property type="entry name" value="Inosine monophosphate dehydrogenase (IMPDH)"/>
    <property type="match status" value="1"/>
</dbReference>
<dbReference type="SMART" id="SM00589">
    <property type="entry name" value="PRY"/>
    <property type="match status" value="1"/>
</dbReference>
<dbReference type="InterPro" id="IPR001841">
    <property type="entry name" value="Znf_RING"/>
</dbReference>
<dbReference type="SMART" id="SM00336">
    <property type="entry name" value="BBOX"/>
    <property type="match status" value="1"/>
</dbReference>
<dbReference type="Gene3D" id="3.20.20.70">
    <property type="entry name" value="Aldolase class I"/>
    <property type="match status" value="1"/>
</dbReference>
<feature type="binding site" evidence="10">
    <location>
        <begin position="242"/>
        <end position="243"/>
    </location>
    <ligand>
        <name>GMP</name>
        <dbReference type="ChEBI" id="CHEBI:58115"/>
    </ligand>
</feature>
<feature type="active site" description="Thioimidate intermediate" evidence="10">
    <location>
        <position position="186"/>
    </location>
</feature>
<dbReference type="FunFam" id="3.20.20.70:FF:000012">
    <property type="entry name" value="GMP reductase"/>
    <property type="match status" value="1"/>
</dbReference>
<dbReference type="Pfam" id="PF00478">
    <property type="entry name" value="IMPDH"/>
    <property type="match status" value="1"/>
</dbReference>
<reference evidence="17" key="1">
    <citation type="submission" date="2025-08" db="UniProtKB">
        <authorList>
            <consortium name="Ensembl"/>
        </authorList>
    </citation>
    <scope>IDENTIFICATION</scope>
</reference>
<evidence type="ECO:0000256" key="1">
    <source>
        <dbReference type="ARBA" id="ARBA00022631"/>
    </source>
</evidence>
<dbReference type="NCBIfam" id="NF003470">
    <property type="entry name" value="PRK05096.1"/>
    <property type="match status" value="1"/>
</dbReference>
<dbReference type="Gene3D" id="2.60.120.920">
    <property type="match status" value="1"/>
</dbReference>
<keyword evidence="18" id="KW-1185">Reference proteome</keyword>
<dbReference type="GO" id="GO:0006163">
    <property type="term" value="P:purine nucleotide metabolic process"/>
    <property type="evidence" value="ECO:0007669"/>
    <property type="project" value="UniProtKB-UniRule"/>
</dbReference>
<feature type="binding site" evidence="10">
    <location>
        <begin position="26"/>
        <end position="27"/>
    </location>
    <ligand>
        <name>NADP(+)</name>
        <dbReference type="ChEBI" id="CHEBI:58349"/>
        <note>ligand shared between two neighboring subunits</note>
    </ligand>
</feature>
<dbReference type="InterPro" id="IPR013785">
    <property type="entry name" value="Aldolase_TIM"/>
</dbReference>
<dbReference type="Pfam" id="PF15227">
    <property type="entry name" value="zf-C3HC4_4"/>
    <property type="match status" value="1"/>
</dbReference>
<name>A0A9J7XPR8_CYPCA</name>
<dbReference type="InterPro" id="IPR006574">
    <property type="entry name" value="PRY"/>
</dbReference>
<keyword evidence="3 11" id="KW-0863">Zinc-finger</keyword>
<dbReference type="InterPro" id="IPR001093">
    <property type="entry name" value="IMP_DH_GMPRt"/>
</dbReference>
<dbReference type="GO" id="GO:0008270">
    <property type="term" value="F:zinc ion binding"/>
    <property type="evidence" value="ECO:0007669"/>
    <property type="project" value="UniProtKB-KW"/>
</dbReference>
<accession>A0A9J7XPR8</accession>
<dbReference type="Gene3D" id="3.30.160.60">
    <property type="entry name" value="Classic Zinc Finger"/>
    <property type="match status" value="1"/>
</dbReference>
<dbReference type="GO" id="GO:0003920">
    <property type="term" value="F:GMP reductase activity"/>
    <property type="evidence" value="ECO:0007669"/>
    <property type="project" value="UniProtKB-UniRule"/>
</dbReference>
<feature type="binding site" description="in other chain" evidence="10">
    <location>
        <position position="78"/>
    </location>
    <ligand>
        <name>NADP(+)</name>
        <dbReference type="ChEBI" id="CHEBI:58349"/>
        <note>ligand shared between two neighboring subunits</note>
    </ligand>
</feature>